<dbReference type="InterPro" id="IPR036890">
    <property type="entry name" value="HATPase_C_sf"/>
</dbReference>
<dbReference type="CDD" id="cd00082">
    <property type="entry name" value="HisKA"/>
    <property type="match status" value="1"/>
</dbReference>
<dbReference type="InterPro" id="IPR013655">
    <property type="entry name" value="PAS_fold_3"/>
</dbReference>
<keyword evidence="9 11" id="KW-0472">Membrane</keyword>
<feature type="domain" description="Histidine kinase" evidence="12">
    <location>
        <begin position="752"/>
        <end position="966"/>
    </location>
</feature>
<dbReference type="PANTHER" id="PTHR43304">
    <property type="entry name" value="PHYTOCHROME-LIKE PROTEIN CPH1"/>
    <property type="match status" value="1"/>
</dbReference>
<dbReference type="FunFam" id="3.30.450.20:FF:000099">
    <property type="entry name" value="Sensory box sensor histidine kinase"/>
    <property type="match status" value="1"/>
</dbReference>
<feature type="domain" description="PAS" evidence="13">
    <location>
        <begin position="341"/>
        <end position="394"/>
    </location>
</feature>
<dbReference type="InterPro" id="IPR052162">
    <property type="entry name" value="Sensor_kinase/Photoreceptor"/>
</dbReference>
<evidence type="ECO:0000256" key="5">
    <source>
        <dbReference type="ARBA" id="ARBA00022679"/>
    </source>
</evidence>
<feature type="coiled-coil region" evidence="10">
    <location>
        <begin position="715"/>
        <end position="745"/>
    </location>
</feature>
<reference evidence="16 17" key="1">
    <citation type="submission" date="2018-03" db="EMBL/GenBank/DDBJ databases">
        <title>Adhaeribacter sp. HMF7605 Genome sequencing and assembly.</title>
        <authorList>
            <person name="Kang H."/>
            <person name="Kang J."/>
            <person name="Cha I."/>
            <person name="Kim H."/>
            <person name="Joh K."/>
        </authorList>
    </citation>
    <scope>NUCLEOTIDE SEQUENCE [LARGE SCALE GENOMIC DNA]</scope>
    <source>
        <strain evidence="16 17">HMF7605</strain>
    </source>
</reference>
<dbReference type="SUPFAM" id="SSF47384">
    <property type="entry name" value="Homodimeric domain of signal transducing histidine kinase"/>
    <property type="match status" value="1"/>
</dbReference>
<dbReference type="Pfam" id="PF00989">
    <property type="entry name" value="PAS"/>
    <property type="match status" value="1"/>
</dbReference>
<keyword evidence="8 11" id="KW-1133">Transmembrane helix</keyword>
<dbReference type="InterPro" id="IPR000700">
    <property type="entry name" value="PAS-assoc_C"/>
</dbReference>
<dbReference type="SUPFAM" id="SSF55785">
    <property type="entry name" value="PYP-like sensor domain (PAS domain)"/>
    <property type="match status" value="3"/>
</dbReference>
<dbReference type="PANTHER" id="PTHR43304:SF1">
    <property type="entry name" value="PAC DOMAIN-CONTAINING PROTEIN"/>
    <property type="match status" value="1"/>
</dbReference>
<dbReference type="Proteomes" id="UP000240357">
    <property type="component" value="Unassembled WGS sequence"/>
</dbReference>
<dbReference type="SMART" id="SM00387">
    <property type="entry name" value="HATPase_c"/>
    <property type="match status" value="1"/>
</dbReference>
<dbReference type="Gene3D" id="3.30.565.10">
    <property type="entry name" value="Histidine kinase-like ATPase, C-terminal domain"/>
    <property type="match status" value="1"/>
</dbReference>
<dbReference type="InterPro" id="IPR003594">
    <property type="entry name" value="HATPase_dom"/>
</dbReference>
<dbReference type="SUPFAM" id="SSF55874">
    <property type="entry name" value="ATPase domain of HSP90 chaperone/DNA topoisomerase II/histidine kinase"/>
    <property type="match status" value="1"/>
</dbReference>
<dbReference type="Pfam" id="PF08447">
    <property type="entry name" value="PAS_3"/>
    <property type="match status" value="1"/>
</dbReference>
<feature type="domain" description="PAS" evidence="13">
    <location>
        <begin position="473"/>
        <end position="543"/>
    </location>
</feature>
<dbReference type="PROSITE" id="PS50112">
    <property type="entry name" value="PAS"/>
    <property type="match status" value="2"/>
</dbReference>
<dbReference type="GO" id="GO:0006355">
    <property type="term" value="P:regulation of DNA-templated transcription"/>
    <property type="evidence" value="ECO:0007669"/>
    <property type="project" value="InterPro"/>
</dbReference>
<evidence type="ECO:0000256" key="6">
    <source>
        <dbReference type="ARBA" id="ARBA00022692"/>
    </source>
</evidence>
<evidence type="ECO:0000256" key="1">
    <source>
        <dbReference type="ARBA" id="ARBA00000085"/>
    </source>
</evidence>
<evidence type="ECO:0000259" key="13">
    <source>
        <dbReference type="PROSITE" id="PS50112"/>
    </source>
</evidence>
<dbReference type="InterPro" id="IPR013767">
    <property type="entry name" value="PAS_fold"/>
</dbReference>
<evidence type="ECO:0000256" key="11">
    <source>
        <dbReference type="SAM" id="Phobius"/>
    </source>
</evidence>
<evidence type="ECO:0000259" key="15">
    <source>
        <dbReference type="PROSITE" id="PS50839"/>
    </source>
</evidence>
<keyword evidence="5" id="KW-0808">Transferase</keyword>
<evidence type="ECO:0000313" key="17">
    <source>
        <dbReference type="Proteomes" id="UP000240357"/>
    </source>
</evidence>
<dbReference type="InterPro" id="IPR035965">
    <property type="entry name" value="PAS-like_dom_sf"/>
</dbReference>
<evidence type="ECO:0000256" key="2">
    <source>
        <dbReference type="ARBA" id="ARBA00004370"/>
    </source>
</evidence>
<keyword evidence="4" id="KW-0597">Phosphoprotein</keyword>
<sequence length="971" mass="110279">MVIRIRQFLQNYFSATITLLFCLFVTLFVFYTLKNKTKENNQKTFLNKTIQAREALNRWVINYFQVLKGGKALFAASGKVTRQEWKNYIGALEVTKNYPGIQGIGFAQVIHPAQLSKHIQEVKNLGFPEYRVSPEGLRSLYTPIVFIEPFSGRNLRAFGFDMFSEPVRRLAMEKARDSGKPTLTSKVRLVQETQEDRQPGFLLYLPVYQQHITPATLAERRQLLTGFVYSPFRAKDFMTTIFNHNFNDLNIEVYDGIVLTPENLLYDSNIFKPNKNSHAPVPVFTRVLPLQIEDHTWTLKFTQIVEPPSSDKNLPDLILAGGGIISFLIFLAMYLVANTRRFNQLKQTITDNATAALFMMDANGYCTFMNPAAEAMVGYTLEEIQQKPLHDMIHHTRPDGSPYPLHECPIDRALPTNNNMRAHEDVFIRKDGTFFPVSCAASPIYEHGVPVSTVIEVRNITDEQESRIALEESEARFRNMADSAPVLIWMSSNEGKITYVNKQWLEFTGQTLAEALDHGWDKAVHPEDKEKVKAIYNNARNKKVSYQVDYRIRRHTGTYRWVASTATPRFDNKGQLLGYIGSISDITERKEAEKRLKENADLLHQIFLEVPAIVALIRATDQVYMLANPMFSKLHGNRPLLGRNIREANPALNRVGFAEHINKVVTTGKPFVGKELPITFENEGRTQTGYFNLVLQPLTTSRNQVAVVLLFAVEVTELVESRKKLLTTNEELQQTNAELRRINTDLDNFVYTASHDLKAPIANLEGLTTDLKYTLRDQIGDDEKLLLTLIADSILKLKRTIVDLTEITKAQKEASAPKEYLNFAEVLDDVIADLQPILDKANTKLHISLEAPDVFYARKNLRSILYNLLSNAVKYCSPGKAPNIRISTVDAGDFILLTVADNGLGIRSDQQSKLFNMFKRVHTHVEGSGIGLYIMKRIVENNGGRIELISKEGEGSTFHVYFQKEKQVIQG</sequence>
<gene>
    <name evidence="16" type="ORF">AHMF7605_27795</name>
</gene>
<keyword evidence="6 11" id="KW-0812">Transmembrane</keyword>
<evidence type="ECO:0000256" key="9">
    <source>
        <dbReference type="ARBA" id="ARBA00023136"/>
    </source>
</evidence>
<comment type="caution">
    <text evidence="16">The sequence shown here is derived from an EMBL/GenBank/DDBJ whole genome shotgun (WGS) entry which is preliminary data.</text>
</comment>
<evidence type="ECO:0000256" key="8">
    <source>
        <dbReference type="ARBA" id="ARBA00022989"/>
    </source>
</evidence>
<dbReference type="SMART" id="SM00091">
    <property type="entry name" value="PAS"/>
    <property type="match status" value="2"/>
</dbReference>
<dbReference type="Gene3D" id="3.30.450.20">
    <property type="entry name" value="PAS domain"/>
    <property type="match status" value="3"/>
</dbReference>
<accession>A0A2T2YND1</accession>
<protein>
    <recommendedName>
        <fullName evidence="3">histidine kinase</fullName>
        <ecNumber evidence="3">2.7.13.3</ecNumber>
    </recommendedName>
</protein>
<dbReference type="InterPro" id="IPR005467">
    <property type="entry name" value="His_kinase_dom"/>
</dbReference>
<dbReference type="NCBIfam" id="TIGR00229">
    <property type="entry name" value="sensory_box"/>
    <property type="match status" value="2"/>
</dbReference>
<proteinExistence type="predicted"/>
<name>A0A2T2YND1_9BACT</name>
<dbReference type="SMART" id="SM01079">
    <property type="entry name" value="CHASE"/>
    <property type="match status" value="1"/>
</dbReference>
<dbReference type="Gene3D" id="3.30.450.350">
    <property type="entry name" value="CHASE domain"/>
    <property type="match status" value="1"/>
</dbReference>
<feature type="transmembrane region" description="Helical" evidence="11">
    <location>
        <begin position="317"/>
        <end position="337"/>
    </location>
</feature>
<evidence type="ECO:0000256" key="4">
    <source>
        <dbReference type="ARBA" id="ARBA00022553"/>
    </source>
</evidence>
<dbReference type="Pfam" id="PF02518">
    <property type="entry name" value="HATPase_c"/>
    <property type="match status" value="1"/>
</dbReference>
<dbReference type="GO" id="GO:0000155">
    <property type="term" value="F:phosphorelay sensor kinase activity"/>
    <property type="evidence" value="ECO:0007669"/>
    <property type="project" value="InterPro"/>
</dbReference>
<feature type="domain" description="PAC" evidence="14">
    <location>
        <begin position="546"/>
        <end position="598"/>
    </location>
</feature>
<dbReference type="PROSITE" id="PS50113">
    <property type="entry name" value="PAC"/>
    <property type="match status" value="1"/>
</dbReference>
<dbReference type="EMBL" id="PYFT01000001">
    <property type="protein sequence ID" value="PSR57017.1"/>
    <property type="molecule type" value="Genomic_DNA"/>
</dbReference>
<dbReference type="AlphaFoldDB" id="A0A2T2YND1"/>
<comment type="catalytic activity">
    <reaction evidence="1">
        <text>ATP + protein L-histidine = ADP + protein N-phospho-L-histidine.</text>
        <dbReference type="EC" id="2.7.13.3"/>
    </reaction>
</comment>
<evidence type="ECO:0000256" key="3">
    <source>
        <dbReference type="ARBA" id="ARBA00012438"/>
    </source>
</evidence>
<dbReference type="Pfam" id="PF03924">
    <property type="entry name" value="CHASE"/>
    <property type="match status" value="1"/>
</dbReference>
<dbReference type="InterPro" id="IPR003661">
    <property type="entry name" value="HisK_dim/P_dom"/>
</dbReference>
<organism evidence="16 17">
    <name type="scientific">Adhaeribacter arboris</name>
    <dbReference type="NCBI Taxonomy" id="2072846"/>
    <lineage>
        <taxon>Bacteria</taxon>
        <taxon>Pseudomonadati</taxon>
        <taxon>Bacteroidota</taxon>
        <taxon>Cytophagia</taxon>
        <taxon>Cytophagales</taxon>
        <taxon>Hymenobacteraceae</taxon>
        <taxon>Adhaeribacter</taxon>
    </lineage>
</organism>
<feature type="transmembrane region" description="Helical" evidence="11">
    <location>
        <begin position="12"/>
        <end position="33"/>
    </location>
</feature>
<evidence type="ECO:0000313" key="16">
    <source>
        <dbReference type="EMBL" id="PSR57017.1"/>
    </source>
</evidence>
<dbReference type="InterPro" id="IPR006189">
    <property type="entry name" value="CHASE_dom"/>
</dbReference>
<evidence type="ECO:0000256" key="7">
    <source>
        <dbReference type="ARBA" id="ARBA00022777"/>
    </source>
</evidence>
<dbReference type="InterPro" id="IPR000014">
    <property type="entry name" value="PAS"/>
</dbReference>
<evidence type="ECO:0000259" key="12">
    <source>
        <dbReference type="PROSITE" id="PS50109"/>
    </source>
</evidence>
<dbReference type="GO" id="GO:0016020">
    <property type="term" value="C:membrane"/>
    <property type="evidence" value="ECO:0007669"/>
    <property type="project" value="UniProtKB-SubCell"/>
</dbReference>
<keyword evidence="10" id="KW-0175">Coiled coil</keyword>
<keyword evidence="7 16" id="KW-0418">Kinase</keyword>
<dbReference type="InterPro" id="IPR004358">
    <property type="entry name" value="Sig_transdc_His_kin-like_C"/>
</dbReference>
<dbReference type="CDD" id="cd00130">
    <property type="entry name" value="PAS"/>
    <property type="match status" value="2"/>
</dbReference>
<dbReference type="PROSITE" id="PS50839">
    <property type="entry name" value="CHASE"/>
    <property type="match status" value="1"/>
</dbReference>
<dbReference type="InterPro" id="IPR036097">
    <property type="entry name" value="HisK_dim/P_sf"/>
</dbReference>
<dbReference type="PROSITE" id="PS50109">
    <property type="entry name" value="HIS_KIN"/>
    <property type="match status" value="1"/>
</dbReference>
<dbReference type="PRINTS" id="PR00344">
    <property type="entry name" value="BCTRLSENSOR"/>
</dbReference>
<evidence type="ECO:0000259" key="14">
    <source>
        <dbReference type="PROSITE" id="PS50113"/>
    </source>
</evidence>
<dbReference type="EC" id="2.7.13.3" evidence="3"/>
<dbReference type="SMART" id="SM00086">
    <property type="entry name" value="PAC"/>
    <property type="match status" value="2"/>
</dbReference>
<dbReference type="InterPro" id="IPR042240">
    <property type="entry name" value="CHASE_sf"/>
</dbReference>
<dbReference type="Gene3D" id="1.10.287.130">
    <property type="match status" value="1"/>
</dbReference>
<dbReference type="InterPro" id="IPR001610">
    <property type="entry name" value="PAC"/>
</dbReference>
<keyword evidence="17" id="KW-1185">Reference proteome</keyword>
<feature type="domain" description="CHASE" evidence="15">
    <location>
        <begin position="141"/>
        <end position="300"/>
    </location>
</feature>
<evidence type="ECO:0000256" key="10">
    <source>
        <dbReference type="SAM" id="Coils"/>
    </source>
</evidence>
<comment type="subcellular location">
    <subcellularLocation>
        <location evidence="2">Membrane</location>
    </subcellularLocation>
</comment>